<name>A0ABT3NVX9_9PROT</name>
<proteinExistence type="predicted"/>
<dbReference type="Proteomes" id="UP001526430">
    <property type="component" value="Unassembled WGS sequence"/>
</dbReference>
<evidence type="ECO:0008006" key="3">
    <source>
        <dbReference type="Google" id="ProtNLM"/>
    </source>
</evidence>
<sequence>MRAVIPLLLLAAACAPRTESFFQPRPGAPDTNPRVVAACREEVTRILARQDRSQLIREDERDARLGAEATPFTHRATQDRLGRGFQYDRLVNDCIRENTRQTQRAAPAAPAMPGR</sequence>
<gene>
    <name evidence="1" type="ORF">OF850_11765</name>
</gene>
<protein>
    <recommendedName>
        <fullName evidence="3">Lipoprotein</fullName>
    </recommendedName>
</protein>
<dbReference type="EMBL" id="JAPFQI010000008">
    <property type="protein sequence ID" value="MCW8086308.1"/>
    <property type="molecule type" value="Genomic_DNA"/>
</dbReference>
<evidence type="ECO:0000313" key="2">
    <source>
        <dbReference type="Proteomes" id="UP001526430"/>
    </source>
</evidence>
<reference evidence="1 2" key="1">
    <citation type="submission" date="2022-10" db="EMBL/GenBank/DDBJ databases">
        <title>Roseococcus glaciei nov., sp. nov., isolated from glacier.</title>
        <authorList>
            <person name="Liu Q."/>
            <person name="Xin Y.-H."/>
        </authorList>
    </citation>
    <scope>NUCLEOTIDE SEQUENCE [LARGE SCALE GENOMIC DNA]</scope>
    <source>
        <strain evidence="1 2">MDT2-1-1</strain>
    </source>
</reference>
<keyword evidence="2" id="KW-1185">Reference proteome</keyword>
<evidence type="ECO:0000313" key="1">
    <source>
        <dbReference type="EMBL" id="MCW8086308.1"/>
    </source>
</evidence>
<organism evidence="1 2">
    <name type="scientific">Sabulicella glaciei</name>
    <dbReference type="NCBI Taxonomy" id="2984948"/>
    <lineage>
        <taxon>Bacteria</taxon>
        <taxon>Pseudomonadati</taxon>
        <taxon>Pseudomonadota</taxon>
        <taxon>Alphaproteobacteria</taxon>
        <taxon>Acetobacterales</taxon>
        <taxon>Acetobacteraceae</taxon>
        <taxon>Sabulicella</taxon>
    </lineage>
</organism>
<accession>A0ABT3NVX9</accession>
<dbReference type="RefSeq" id="WP_301590321.1">
    <property type="nucleotide sequence ID" value="NZ_JAPFQI010000008.1"/>
</dbReference>
<comment type="caution">
    <text evidence="1">The sequence shown here is derived from an EMBL/GenBank/DDBJ whole genome shotgun (WGS) entry which is preliminary data.</text>
</comment>